<dbReference type="EMBL" id="LK052937">
    <property type="protein sequence ID" value="CDR36310.1"/>
    <property type="molecule type" value="Genomic_DNA"/>
</dbReference>
<accession>A0A061AGP6</accession>
<organism evidence="2">
    <name type="scientific">Rhodotorula toruloides</name>
    <name type="common">Yeast</name>
    <name type="synonym">Rhodosporidium toruloides</name>
    <dbReference type="NCBI Taxonomy" id="5286"/>
    <lineage>
        <taxon>Eukaryota</taxon>
        <taxon>Fungi</taxon>
        <taxon>Dikarya</taxon>
        <taxon>Basidiomycota</taxon>
        <taxon>Pucciniomycotina</taxon>
        <taxon>Microbotryomycetes</taxon>
        <taxon>Sporidiobolales</taxon>
        <taxon>Sporidiobolaceae</taxon>
        <taxon>Rhodotorula</taxon>
    </lineage>
</organism>
<dbReference type="OrthoDB" id="2528353at2759"/>
<name>A0A061AGP6_RHOTO</name>
<gene>
    <name evidence="2" type="ORF">RHTO0S_02e00144g</name>
</gene>
<feature type="region of interest" description="Disordered" evidence="1">
    <location>
        <begin position="26"/>
        <end position="53"/>
    </location>
</feature>
<feature type="compositionally biased region" description="Polar residues" evidence="1">
    <location>
        <begin position="209"/>
        <end position="227"/>
    </location>
</feature>
<feature type="compositionally biased region" description="Low complexity" evidence="1">
    <location>
        <begin position="184"/>
        <end position="196"/>
    </location>
</feature>
<proteinExistence type="predicted"/>
<feature type="region of interest" description="Disordered" evidence="1">
    <location>
        <begin position="170"/>
        <end position="247"/>
    </location>
</feature>
<evidence type="ECO:0000313" key="2">
    <source>
        <dbReference type="EMBL" id="CDR36310.1"/>
    </source>
</evidence>
<evidence type="ECO:0000256" key="1">
    <source>
        <dbReference type="SAM" id="MobiDB-lite"/>
    </source>
</evidence>
<protein>
    <submittedName>
        <fullName evidence="2">RHTO0S02e00144g1_1</fullName>
    </submittedName>
</protein>
<reference evidence="2" key="1">
    <citation type="journal article" date="2014" name="Genome Announc.">
        <title>Draft genome sequence of Rhodosporidium toruloides CECT1137, an oleaginous yeast of biotechnological interest.</title>
        <authorList>
            <person name="Morin N."/>
            <person name="Calcas X."/>
            <person name="Devillers H."/>
            <person name="Durrens P."/>
            <person name="Sherman D.J."/>
            <person name="Nicaud J.-M."/>
            <person name="Neuveglise C."/>
        </authorList>
    </citation>
    <scope>NUCLEOTIDE SEQUENCE</scope>
    <source>
        <strain evidence="2">CECT1137</strain>
    </source>
</reference>
<sequence>MTALVDSANDVETLAAHAHAHPRRFLDMSSSFPHPHEHNHHGQGQQGGGQSRVDEDDLLDLLASDSFSLESRRDRDLLVLSSFLKSALPGASAGGPTAHPPGPSLAIGGNAGQGLFGAGGGGAAAAAAGWNGWRPAHQGGGVGGEGVAAPYGSPMSFASTASNMSNVAHHAAPSSSFSPPPVPSSSSSFAFPSASPSHHHSFFPPGSPVTTSSAILSASPVSRTQASPFAAPSRHPQQRRPSASSPLFQTQTPQTLQQIHQGIRAPACSRERVPTLSSIAPTNGPGAAGGALGLDEEGWKTRLRSAARARKAQAVDESSDDVMME</sequence>
<dbReference type="AlphaFoldDB" id="A0A061AGP6"/>